<sequence>MSLLPLPPPIFGADAEGYRFWLETALFEARQALLFYSTWSPSHRQLSCLIALLTSALHRLDLVCLRDRARARSSEYQLLLWRKTTWLHGKYERVRSNLIDLMLDGELRRATRASTPGPGSSSC</sequence>
<dbReference type="GeneID" id="27246421"/>
<dbReference type="Proteomes" id="UP000153590">
    <property type="component" value="Segment"/>
</dbReference>
<dbReference type="RefSeq" id="YP_009246442.1">
    <property type="nucleotide sequence ID" value="NC_029902.1"/>
</dbReference>
<reference evidence="1 2" key="1">
    <citation type="journal article" date="2016" name="J. Gen. Virol.">
        <title>Novel bat adenoviruses with an extremely large E3 gene.</title>
        <authorList>
            <person name="Tan B."/>
            <person name="Yang X.L."/>
            <person name="Ge X.Y."/>
            <person name="Peng C."/>
            <person name="Zhang Y.Z."/>
            <person name="Zhang L.B."/>
            <person name="Shi Z.L."/>
        </authorList>
    </citation>
    <scope>NUCLEOTIDE SEQUENCE [LARGE SCALE GENOMIC DNA]</scope>
    <source>
        <strain evidence="1">WIV11</strain>
    </source>
</reference>
<dbReference type="OrthoDB" id="14460at10239"/>
<protein>
    <submittedName>
        <fullName evidence="1">E4 ORF5</fullName>
    </submittedName>
</protein>
<dbReference type="EMBL" id="KT698855">
    <property type="protein sequence ID" value="AMB43138.1"/>
    <property type="molecule type" value="Genomic_DNA"/>
</dbReference>
<accession>A0A161DIQ3</accession>
<evidence type="ECO:0000313" key="2">
    <source>
        <dbReference type="Proteomes" id="UP000153590"/>
    </source>
</evidence>
<name>A0A161DIQ3_9ADEN</name>
<dbReference type="KEGG" id="vg:27246421"/>
<proteinExistence type="predicted"/>
<organism evidence="1 2">
    <name type="scientific">Bat mastadenovirus WIV11</name>
    <dbReference type="NCBI Taxonomy" id="1788433"/>
    <lineage>
        <taxon>Viruses</taxon>
        <taxon>Varidnaviria</taxon>
        <taxon>Bamfordvirae</taxon>
        <taxon>Preplasmiviricota</taxon>
        <taxon>Polisuviricotina</taxon>
        <taxon>Pharingeaviricetes</taxon>
        <taxon>Rowavirales</taxon>
        <taxon>Adenoviridae</taxon>
        <taxon>Mastadenovirus</taxon>
        <taxon>Mastadenovirus rhinolopidae</taxon>
        <taxon>Bat mastadenovirus C</taxon>
    </lineage>
</organism>
<evidence type="ECO:0000313" key="1">
    <source>
        <dbReference type="EMBL" id="AMB43138.1"/>
    </source>
</evidence>